<dbReference type="GO" id="GO:0000978">
    <property type="term" value="F:RNA polymerase II cis-regulatory region sequence-specific DNA binding"/>
    <property type="evidence" value="ECO:0007669"/>
    <property type="project" value="TreeGrafter"/>
</dbReference>
<evidence type="ECO:0000256" key="2">
    <source>
        <dbReference type="ARBA" id="ARBA00023015"/>
    </source>
</evidence>
<evidence type="ECO:0000256" key="7">
    <source>
        <dbReference type="SAM" id="MobiDB-lite"/>
    </source>
</evidence>
<feature type="region of interest" description="Disordered" evidence="7">
    <location>
        <begin position="1"/>
        <end position="285"/>
    </location>
</feature>
<feature type="region of interest" description="Disordered" evidence="7">
    <location>
        <begin position="415"/>
        <end position="458"/>
    </location>
</feature>
<dbReference type="AlphaFoldDB" id="A0A1E3QAY1"/>
<dbReference type="Pfam" id="PF00010">
    <property type="entry name" value="HLH"/>
    <property type="match status" value="1"/>
</dbReference>
<feature type="coiled-coil region" evidence="6">
    <location>
        <begin position="383"/>
        <end position="410"/>
    </location>
</feature>
<feature type="compositionally biased region" description="Pro residues" evidence="7">
    <location>
        <begin position="239"/>
        <end position="256"/>
    </location>
</feature>
<keyword evidence="6" id="KW-0175">Coiled coil</keyword>
<dbReference type="SMART" id="SM00353">
    <property type="entry name" value="HLH"/>
    <property type="match status" value="1"/>
</dbReference>
<organism evidence="9 10">
    <name type="scientific">Lipomyces starkeyi NRRL Y-11557</name>
    <dbReference type="NCBI Taxonomy" id="675824"/>
    <lineage>
        <taxon>Eukaryota</taxon>
        <taxon>Fungi</taxon>
        <taxon>Dikarya</taxon>
        <taxon>Ascomycota</taxon>
        <taxon>Saccharomycotina</taxon>
        <taxon>Lipomycetes</taxon>
        <taxon>Lipomycetales</taxon>
        <taxon>Lipomycetaceae</taxon>
        <taxon>Lipomyces</taxon>
    </lineage>
</organism>
<dbReference type="Gene3D" id="4.10.280.10">
    <property type="entry name" value="Helix-loop-helix DNA-binding domain"/>
    <property type="match status" value="1"/>
</dbReference>
<reference evidence="9 10" key="1">
    <citation type="journal article" date="2016" name="Proc. Natl. Acad. Sci. U.S.A.">
        <title>Comparative genomics of biotechnologically important yeasts.</title>
        <authorList>
            <person name="Riley R."/>
            <person name="Haridas S."/>
            <person name="Wolfe K.H."/>
            <person name="Lopes M.R."/>
            <person name="Hittinger C.T."/>
            <person name="Goeker M."/>
            <person name="Salamov A.A."/>
            <person name="Wisecaver J.H."/>
            <person name="Long T.M."/>
            <person name="Calvey C.H."/>
            <person name="Aerts A.L."/>
            <person name="Barry K.W."/>
            <person name="Choi C."/>
            <person name="Clum A."/>
            <person name="Coughlan A.Y."/>
            <person name="Deshpande S."/>
            <person name="Douglass A.P."/>
            <person name="Hanson S.J."/>
            <person name="Klenk H.-P."/>
            <person name="LaButti K.M."/>
            <person name="Lapidus A."/>
            <person name="Lindquist E.A."/>
            <person name="Lipzen A.M."/>
            <person name="Meier-Kolthoff J.P."/>
            <person name="Ohm R.A."/>
            <person name="Otillar R.P."/>
            <person name="Pangilinan J.L."/>
            <person name="Peng Y."/>
            <person name="Rokas A."/>
            <person name="Rosa C.A."/>
            <person name="Scheuner C."/>
            <person name="Sibirny A.A."/>
            <person name="Slot J.C."/>
            <person name="Stielow J.B."/>
            <person name="Sun H."/>
            <person name="Kurtzman C.P."/>
            <person name="Blackwell M."/>
            <person name="Grigoriev I.V."/>
            <person name="Jeffries T.W."/>
        </authorList>
    </citation>
    <scope>NUCLEOTIDE SEQUENCE [LARGE SCALE GENOMIC DNA]</scope>
    <source>
        <strain evidence="9 10">NRRL Y-11557</strain>
    </source>
</reference>
<dbReference type="PROSITE" id="PS50888">
    <property type="entry name" value="BHLH"/>
    <property type="match status" value="1"/>
</dbReference>
<evidence type="ECO:0000256" key="5">
    <source>
        <dbReference type="ARBA" id="ARBA00023242"/>
    </source>
</evidence>
<dbReference type="Proteomes" id="UP000094385">
    <property type="component" value="Unassembled WGS sequence"/>
</dbReference>
<dbReference type="InterPro" id="IPR036638">
    <property type="entry name" value="HLH_DNA-bd_sf"/>
</dbReference>
<feature type="compositionally biased region" description="Low complexity" evidence="7">
    <location>
        <begin position="424"/>
        <end position="441"/>
    </location>
</feature>
<evidence type="ECO:0000256" key="3">
    <source>
        <dbReference type="ARBA" id="ARBA00023125"/>
    </source>
</evidence>
<feature type="compositionally biased region" description="Basic and acidic residues" evidence="7">
    <location>
        <begin position="182"/>
        <end position="192"/>
    </location>
</feature>
<feature type="compositionally biased region" description="Polar residues" evidence="7">
    <location>
        <begin position="132"/>
        <end position="176"/>
    </location>
</feature>
<dbReference type="GO" id="GO:0000981">
    <property type="term" value="F:DNA-binding transcription factor activity, RNA polymerase II-specific"/>
    <property type="evidence" value="ECO:0007669"/>
    <property type="project" value="TreeGrafter"/>
</dbReference>
<evidence type="ECO:0000256" key="4">
    <source>
        <dbReference type="ARBA" id="ARBA00023163"/>
    </source>
</evidence>
<dbReference type="PANTHER" id="PTHR11969">
    <property type="entry name" value="MAX DIMERIZATION, MAD"/>
    <property type="match status" value="1"/>
</dbReference>
<dbReference type="STRING" id="675824.A0A1E3QAY1"/>
<accession>A0A1E3QAY1</accession>
<feature type="compositionally biased region" description="Acidic residues" evidence="7">
    <location>
        <begin position="442"/>
        <end position="458"/>
    </location>
</feature>
<dbReference type="PANTHER" id="PTHR11969:SF54">
    <property type="entry name" value="MAD-LIKE PROTEIN 1"/>
    <property type="match status" value="1"/>
</dbReference>
<dbReference type="GO" id="GO:0005634">
    <property type="term" value="C:nucleus"/>
    <property type="evidence" value="ECO:0007669"/>
    <property type="project" value="UniProtKB-SubCell"/>
</dbReference>
<feature type="domain" description="BHLH" evidence="8">
    <location>
        <begin position="342"/>
        <end position="393"/>
    </location>
</feature>
<dbReference type="GO" id="GO:0046983">
    <property type="term" value="F:protein dimerization activity"/>
    <property type="evidence" value="ECO:0007669"/>
    <property type="project" value="InterPro"/>
</dbReference>
<dbReference type="SUPFAM" id="SSF47459">
    <property type="entry name" value="HLH, helix-loop-helix DNA-binding domain"/>
    <property type="match status" value="1"/>
</dbReference>
<gene>
    <name evidence="9" type="ORF">LIPSTDRAFT_1614</name>
</gene>
<protein>
    <recommendedName>
        <fullName evidence="8">BHLH domain-containing protein</fullName>
    </recommendedName>
</protein>
<evidence type="ECO:0000313" key="9">
    <source>
        <dbReference type="EMBL" id="ODQ74859.1"/>
    </source>
</evidence>
<feature type="compositionally biased region" description="Low complexity" evidence="7">
    <location>
        <begin position="59"/>
        <end position="78"/>
    </location>
</feature>
<keyword evidence="4" id="KW-0804">Transcription</keyword>
<evidence type="ECO:0000313" key="10">
    <source>
        <dbReference type="Proteomes" id="UP000094385"/>
    </source>
</evidence>
<evidence type="ECO:0000256" key="6">
    <source>
        <dbReference type="SAM" id="Coils"/>
    </source>
</evidence>
<keyword evidence="5" id="KW-0539">Nucleus</keyword>
<dbReference type="EMBL" id="KV454291">
    <property type="protein sequence ID" value="ODQ74859.1"/>
    <property type="molecule type" value="Genomic_DNA"/>
</dbReference>
<proteinExistence type="predicted"/>
<name>A0A1E3QAY1_LIPST</name>
<evidence type="ECO:0000259" key="8">
    <source>
        <dbReference type="PROSITE" id="PS50888"/>
    </source>
</evidence>
<dbReference type="CDD" id="cd19690">
    <property type="entry name" value="bHLHzip_spESC1_like"/>
    <property type="match status" value="1"/>
</dbReference>
<keyword evidence="3" id="KW-0238">DNA-binding</keyword>
<dbReference type="InterPro" id="IPR011598">
    <property type="entry name" value="bHLH_dom"/>
</dbReference>
<feature type="compositionally biased region" description="Polar residues" evidence="7">
    <location>
        <begin position="193"/>
        <end position="230"/>
    </location>
</feature>
<evidence type="ECO:0000256" key="1">
    <source>
        <dbReference type="ARBA" id="ARBA00004123"/>
    </source>
</evidence>
<keyword evidence="10" id="KW-1185">Reference proteome</keyword>
<sequence>MPLPSPLRGVASAQAHAHVPAGLPIPSEAPSTAASHHPPILPPISKMTDSPAAIHHRSSSSSSSTSSASKPSSPFAHPQQPQQPGSIMSAISQPRDFHHAPPSAASSIRSDYYRDQQPAPAQYSSYRPPPNSAYSSDQQPQPPQGYTNTQSGMNVQSWYGQASAPRTSMDTSSQAYPQYARESMEYQPDSRRASVTSVDSMQYTTTQRAPSPGSRNSSLDLRYSINNKASGGSRVAPRVAPPITNPTPYAPHPNAPSPTKGYPYAFPDPGASLPSSQSLQVPPPSSQYFPNGSSMLGYSHAANASRTSIDSYDRVSARSLDLDDQAAAAQAAGVGPYSRSPELRQTHKIAERKRRRDMSLLYEDLKEILPDEKGVKSSKHEILVRAISVIKKLNRNNDELRLEVNDLRAKLGMPPKKFTAVGVSSNGSSSHRGNRESTAGSDLDDAEDDDHEAMDESK</sequence>
<feature type="compositionally biased region" description="Polar residues" evidence="7">
    <location>
        <begin position="79"/>
        <end position="92"/>
    </location>
</feature>
<dbReference type="OrthoDB" id="8964853at2759"/>
<keyword evidence="2" id="KW-0805">Transcription regulation</keyword>
<dbReference type="InterPro" id="IPR040106">
    <property type="entry name" value="Esc1_bHLHzip"/>
</dbReference>
<comment type="subcellular location">
    <subcellularLocation>
        <location evidence="1">Nucleus</location>
    </subcellularLocation>
</comment>